<organism evidence="1 2">
    <name type="scientific">Protopolystoma xenopodis</name>
    <dbReference type="NCBI Taxonomy" id="117903"/>
    <lineage>
        <taxon>Eukaryota</taxon>
        <taxon>Metazoa</taxon>
        <taxon>Spiralia</taxon>
        <taxon>Lophotrochozoa</taxon>
        <taxon>Platyhelminthes</taxon>
        <taxon>Monogenea</taxon>
        <taxon>Polyopisthocotylea</taxon>
        <taxon>Polystomatidea</taxon>
        <taxon>Polystomatidae</taxon>
        <taxon>Protopolystoma</taxon>
    </lineage>
</organism>
<keyword evidence="2" id="KW-1185">Reference proteome</keyword>
<protein>
    <submittedName>
        <fullName evidence="1">Uncharacterized protein</fullName>
    </submittedName>
</protein>
<dbReference type="AlphaFoldDB" id="A0A3S5A0B9"/>
<reference evidence="1" key="1">
    <citation type="submission" date="2018-11" db="EMBL/GenBank/DDBJ databases">
        <authorList>
            <consortium name="Pathogen Informatics"/>
        </authorList>
    </citation>
    <scope>NUCLEOTIDE SEQUENCE</scope>
</reference>
<dbReference type="EMBL" id="CAAALY010066881">
    <property type="protein sequence ID" value="VEL24279.1"/>
    <property type="molecule type" value="Genomic_DNA"/>
</dbReference>
<comment type="caution">
    <text evidence="1">The sequence shown here is derived from an EMBL/GenBank/DDBJ whole genome shotgun (WGS) entry which is preliminary data.</text>
</comment>
<name>A0A3S5A0B9_9PLAT</name>
<evidence type="ECO:0000313" key="1">
    <source>
        <dbReference type="EMBL" id="VEL24279.1"/>
    </source>
</evidence>
<sequence>MMKWAGSSLTGEDGRELWGHVQRGFERHMSRTIGAGNHGGWAKLYRTGQRARRPDCLESTLFESCGQRGGGV</sequence>
<gene>
    <name evidence="1" type="ORF">PXEA_LOCUS17719</name>
</gene>
<dbReference type="Proteomes" id="UP000784294">
    <property type="component" value="Unassembled WGS sequence"/>
</dbReference>
<evidence type="ECO:0000313" key="2">
    <source>
        <dbReference type="Proteomes" id="UP000784294"/>
    </source>
</evidence>
<proteinExistence type="predicted"/>
<accession>A0A3S5A0B9</accession>